<feature type="region of interest" description="Disordered" evidence="8">
    <location>
        <begin position="304"/>
        <end position="667"/>
    </location>
</feature>
<organism evidence="11 12">
    <name type="scientific">Pterulicium gracile</name>
    <dbReference type="NCBI Taxonomy" id="1884261"/>
    <lineage>
        <taxon>Eukaryota</taxon>
        <taxon>Fungi</taxon>
        <taxon>Dikarya</taxon>
        <taxon>Basidiomycota</taxon>
        <taxon>Agaricomycotina</taxon>
        <taxon>Agaricomycetes</taxon>
        <taxon>Agaricomycetidae</taxon>
        <taxon>Agaricales</taxon>
        <taxon>Pleurotineae</taxon>
        <taxon>Pterulaceae</taxon>
        <taxon>Pterulicium</taxon>
    </lineage>
</organism>
<evidence type="ECO:0000256" key="2">
    <source>
        <dbReference type="ARBA" id="ARBA00022443"/>
    </source>
</evidence>
<dbReference type="GO" id="GO:0030036">
    <property type="term" value="P:actin cytoskeleton organization"/>
    <property type="evidence" value="ECO:0007669"/>
    <property type="project" value="UniProtKB-ARBA"/>
</dbReference>
<feature type="compositionally biased region" description="Low complexity" evidence="8">
    <location>
        <begin position="361"/>
        <end position="374"/>
    </location>
</feature>
<evidence type="ECO:0000256" key="3">
    <source>
        <dbReference type="ARBA" id="ARBA00022490"/>
    </source>
</evidence>
<evidence type="ECO:0000256" key="4">
    <source>
        <dbReference type="ARBA" id="ARBA00022553"/>
    </source>
</evidence>
<dbReference type="GO" id="GO:0009898">
    <property type="term" value="C:cytoplasmic side of plasma membrane"/>
    <property type="evidence" value="ECO:0007669"/>
    <property type="project" value="TreeGrafter"/>
</dbReference>
<feature type="compositionally biased region" description="Low complexity" evidence="8">
    <location>
        <begin position="633"/>
        <end position="648"/>
    </location>
</feature>
<evidence type="ECO:0008006" key="13">
    <source>
        <dbReference type="Google" id="ProtNLM"/>
    </source>
</evidence>
<feature type="compositionally biased region" description="Basic and acidic residues" evidence="8">
    <location>
        <begin position="336"/>
        <end position="345"/>
    </location>
</feature>
<feature type="region of interest" description="Disordered" evidence="8">
    <location>
        <begin position="699"/>
        <end position="951"/>
    </location>
</feature>
<dbReference type="PRINTS" id="PR00452">
    <property type="entry name" value="SH3DOMAIN"/>
</dbReference>
<feature type="compositionally biased region" description="Pro residues" evidence="8">
    <location>
        <begin position="456"/>
        <end position="468"/>
    </location>
</feature>
<keyword evidence="5" id="KW-0206">Cytoskeleton</keyword>
<feature type="compositionally biased region" description="Low complexity" evidence="8">
    <location>
        <begin position="699"/>
        <end position="709"/>
    </location>
</feature>
<dbReference type="OrthoDB" id="19092at2759"/>
<dbReference type="Gene3D" id="1.20.1270.60">
    <property type="entry name" value="Arfaptin homology (AH) domain/BAR domain"/>
    <property type="match status" value="1"/>
</dbReference>
<dbReference type="STRING" id="1884261.A0A5C3QLB4"/>
<feature type="compositionally biased region" description="Low complexity" evidence="8">
    <location>
        <begin position="405"/>
        <end position="414"/>
    </location>
</feature>
<feature type="compositionally biased region" description="Polar residues" evidence="8">
    <location>
        <begin position="842"/>
        <end position="857"/>
    </location>
</feature>
<feature type="compositionally biased region" description="Low complexity" evidence="8">
    <location>
        <begin position="895"/>
        <end position="926"/>
    </location>
</feature>
<evidence type="ECO:0000256" key="6">
    <source>
        <dbReference type="PROSITE-ProRule" id="PRU00192"/>
    </source>
</evidence>
<feature type="compositionally biased region" description="Low complexity" evidence="8">
    <location>
        <begin position="585"/>
        <end position="601"/>
    </location>
</feature>
<dbReference type="GO" id="GO:0005543">
    <property type="term" value="F:phospholipid binding"/>
    <property type="evidence" value="ECO:0007669"/>
    <property type="project" value="TreeGrafter"/>
</dbReference>
<dbReference type="CDD" id="cd00174">
    <property type="entry name" value="SH3"/>
    <property type="match status" value="1"/>
</dbReference>
<evidence type="ECO:0000256" key="1">
    <source>
        <dbReference type="ARBA" id="ARBA00004245"/>
    </source>
</evidence>
<keyword evidence="3" id="KW-0963">Cytoplasm</keyword>
<dbReference type="PANTHER" id="PTHR23065">
    <property type="entry name" value="PROLINE-SERINE-THREONINE PHOSPHATASE INTERACTING PROTEIN 1"/>
    <property type="match status" value="1"/>
</dbReference>
<dbReference type="SMART" id="SM00055">
    <property type="entry name" value="FCH"/>
    <property type="match status" value="1"/>
</dbReference>
<dbReference type="InterPro" id="IPR036028">
    <property type="entry name" value="SH3-like_dom_sf"/>
</dbReference>
<dbReference type="AlphaFoldDB" id="A0A5C3QLB4"/>
<dbReference type="EMBL" id="ML178821">
    <property type="protein sequence ID" value="TFL02815.1"/>
    <property type="molecule type" value="Genomic_DNA"/>
</dbReference>
<dbReference type="Proteomes" id="UP000305067">
    <property type="component" value="Unassembled WGS sequence"/>
</dbReference>
<evidence type="ECO:0000256" key="7">
    <source>
        <dbReference type="PROSITE-ProRule" id="PRU01077"/>
    </source>
</evidence>
<sequence length="1020" mass="110769">MTARRQSSTTSLAQFAHEQHRNHQGEPETSSYDFCNAFWGAGDAGVDVMLARMRGATRTVEELKTFFKERALIEEDYAKRMAKLSKQALGRDEIGEMRACIDSLKAETDKQASFHQLLAQQMRTDMENVVNEFHTKQQQFKKITQATIERQHKAKQVQENYVQKAKEKYEFDCQKINSYTAQSSLVQGKELEKVQVKLQRAEQTVQANERDFASFTKALAETTAKWELDWRAFCDKCQDMEETRMDFLKDVMWAYANSVSTVCVSDDESCERLRLSLEQLETPRDMENFVNRYGTGAMIPYPPQFVSYTDSENGRPSSSQLPPDRMAQFVRISNRPRPEPLDDYQHGQQQPEPEPQDLHENNAGLGANGLGAAAEPADQPQVPAASANPNRPSTIRTNGMTPVQATRAPSAAAPAPIPSPTKPTTPAGGLSKPPTGVELIIGNHSYPVDPNRDPQVPGPSRSPVPPRSGPGDDDPLAKHMANLMISCTGRPGLSSAPKALSPPGVSSPPASHQRHDYHKSAEDVVGGVLPRSRPVSPAPMAVPPSPVMMRPRSVNGHAEGVPDHEQKFPGEVRPRRSFIAPSPAGSGQQSQNQNGHGQISGLNRSPSQNGFAGIGTHSRSNSPQPGQPPQHYQPPQQFNQPLYQQPQHPQQPPQRHRPNTSNGFIQPPTCVLLRSASPNITGINLDPFGRVNYDEMAIQQDRQQQQPPRGVSPGGAPPMSAQPQMAPHGHPNATRGGSFIGSSPVGSLNGHPAQSPHQHTSNPSATINKATQQAHNGSVSGTWVRGPSPAPQAQPPPQQQYNPTGYAPSPSGQQGYPQQGYPAPSHQQHPSQGSYGHGHTPSYGNNSGQMVLSQHPTGYSAPQYVASQPTGPAAHPPNNALVRGPSASAGGGAYYGAQPGHKQQPYGHPAQQGGQHYGPPQGHGQQQIGGRGPYGRPPSPQPPAAPTGQTTEDGMGILFYVKALYDYHASTDQEFDFQAGDIIAVTETPEDGWWSGELLDEARRQRGRTVFPSNFVCLLE</sequence>
<feature type="compositionally biased region" description="Polar residues" evidence="8">
    <location>
        <begin position="1"/>
        <end position="13"/>
    </location>
</feature>
<evidence type="ECO:0000259" key="9">
    <source>
        <dbReference type="PROSITE" id="PS50002"/>
    </source>
</evidence>
<feature type="region of interest" description="Disordered" evidence="8">
    <location>
        <begin position="1"/>
        <end position="28"/>
    </location>
</feature>
<feature type="compositionally biased region" description="Pro residues" evidence="8">
    <location>
        <begin position="536"/>
        <end position="546"/>
    </location>
</feature>
<proteinExistence type="predicted"/>
<dbReference type="Pfam" id="PF00018">
    <property type="entry name" value="SH3_1"/>
    <property type="match status" value="1"/>
</dbReference>
<keyword evidence="4" id="KW-0597">Phosphoprotein</keyword>
<dbReference type="PROSITE" id="PS51741">
    <property type="entry name" value="F_BAR"/>
    <property type="match status" value="1"/>
</dbReference>
<evidence type="ECO:0000256" key="8">
    <source>
        <dbReference type="SAM" id="MobiDB-lite"/>
    </source>
</evidence>
<keyword evidence="2 6" id="KW-0728">SH3 domain</keyword>
<feature type="compositionally biased region" description="Low complexity" evidence="8">
    <location>
        <begin position="717"/>
        <end position="727"/>
    </location>
</feature>
<dbReference type="InterPro" id="IPR027267">
    <property type="entry name" value="AH/BAR_dom_sf"/>
</dbReference>
<dbReference type="InterPro" id="IPR001452">
    <property type="entry name" value="SH3_domain"/>
</dbReference>
<dbReference type="Gene3D" id="2.30.30.40">
    <property type="entry name" value="SH3 Domains"/>
    <property type="match status" value="1"/>
</dbReference>
<dbReference type="PROSITE" id="PS50002">
    <property type="entry name" value="SH3"/>
    <property type="match status" value="1"/>
</dbReference>
<dbReference type="InterPro" id="IPR031160">
    <property type="entry name" value="F_BAR_dom"/>
</dbReference>
<feature type="compositionally biased region" description="Pro residues" evidence="8">
    <location>
        <begin position="935"/>
        <end position="945"/>
    </location>
</feature>
<evidence type="ECO:0000256" key="5">
    <source>
        <dbReference type="ARBA" id="ARBA00023212"/>
    </source>
</evidence>
<feature type="compositionally biased region" description="Polar residues" evidence="8">
    <location>
        <begin position="306"/>
        <end position="321"/>
    </location>
</feature>
<protein>
    <recommendedName>
        <fullName evidence="13">SH3 domain-containing protein</fullName>
    </recommendedName>
</protein>
<dbReference type="FunFam" id="1.20.1270.60:FF:000045">
    <property type="entry name" value="Cell division control protein"/>
    <property type="match status" value="1"/>
</dbReference>
<evidence type="ECO:0000313" key="12">
    <source>
        <dbReference type="Proteomes" id="UP000305067"/>
    </source>
</evidence>
<feature type="domain" description="SH3" evidence="9">
    <location>
        <begin position="956"/>
        <end position="1020"/>
    </location>
</feature>
<dbReference type="Pfam" id="PF00611">
    <property type="entry name" value="FCH"/>
    <property type="match status" value="1"/>
</dbReference>
<feature type="compositionally biased region" description="Low complexity" evidence="8">
    <location>
        <begin position="807"/>
        <end position="825"/>
    </location>
</feature>
<reference evidence="11 12" key="1">
    <citation type="journal article" date="2019" name="Nat. Ecol. Evol.">
        <title>Megaphylogeny resolves global patterns of mushroom evolution.</title>
        <authorList>
            <person name="Varga T."/>
            <person name="Krizsan K."/>
            <person name="Foldi C."/>
            <person name="Dima B."/>
            <person name="Sanchez-Garcia M."/>
            <person name="Sanchez-Ramirez S."/>
            <person name="Szollosi G.J."/>
            <person name="Szarkandi J.G."/>
            <person name="Papp V."/>
            <person name="Albert L."/>
            <person name="Andreopoulos W."/>
            <person name="Angelini C."/>
            <person name="Antonin V."/>
            <person name="Barry K.W."/>
            <person name="Bougher N.L."/>
            <person name="Buchanan P."/>
            <person name="Buyck B."/>
            <person name="Bense V."/>
            <person name="Catcheside P."/>
            <person name="Chovatia M."/>
            <person name="Cooper J."/>
            <person name="Damon W."/>
            <person name="Desjardin D."/>
            <person name="Finy P."/>
            <person name="Geml J."/>
            <person name="Haridas S."/>
            <person name="Hughes K."/>
            <person name="Justo A."/>
            <person name="Karasinski D."/>
            <person name="Kautmanova I."/>
            <person name="Kiss B."/>
            <person name="Kocsube S."/>
            <person name="Kotiranta H."/>
            <person name="LaButti K.M."/>
            <person name="Lechner B.E."/>
            <person name="Liimatainen K."/>
            <person name="Lipzen A."/>
            <person name="Lukacs Z."/>
            <person name="Mihaltcheva S."/>
            <person name="Morgado L.N."/>
            <person name="Niskanen T."/>
            <person name="Noordeloos M.E."/>
            <person name="Ohm R.A."/>
            <person name="Ortiz-Santana B."/>
            <person name="Ovrebo C."/>
            <person name="Racz N."/>
            <person name="Riley R."/>
            <person name="Savchenko A."/>
            <person name="Shiryaev A."/>
            <person name="Soop K."/>
            <person name="Spirin V."/>
            <person name="Szebenyi C."/>
            <person name="Tomsovsky M."/>
            <person name="Tulloss R.E."/>
            <person name="Uehling J."/>
            <person name="Grigoriev I.V."/>
            <person name="Vagvolgyi C."/>
            <person name="Papp T."/>
            <person name="Martin F.M."/>
            <person name="Miettinen O."/>
            <person name="Hibbett D.S."/>
            <person name="Nagy L.G."/>
        </authorList>
    </citation>
    <scope>NUCLEOTIDE SEQUENCE [LARGE SCALE GENOMIC DNA]</scope>
    <source>
        <strain evidence="11 12">CBS 309.79</strain>
    </source>
</reference>
<dbReference type="SUPFAM" id="SSF50044">
    <property type="entry name" value="SH3-domain"/>
    <property type="match status" value="1"/>
</dbReference>
<feature type="compositionally biased region" description="Basic and acidic residues" evidence="8">
    <location>
        <begin position="17"/>
        <end position="26"/>
    </location>
</feature>
<feature type="compositionally biased region" description="Basic and acidic residues" evidence="8">
    <location>
        <begin position="560"/>
        <end position="574"/>
    </location>
</feature>
<keyword evidence="7" id="KW-0175">Coiled coil</keyword>
<gene>
    <name evidence="11" type="ORF">BDV98DRAFT_564878</name>
</gene>
<dbReference type="InterPro" id="IPR001060">
    <property type="entry name" value="FCH_dom"/>
</dbReference>
<feature type="compositionally biased region" description="Pro residues" evidence="8">
    <location>
        <begin position="788"/>
        <end position="798"/>
    </location>
</feature>
<keyword evidence="12" id="KW-1185">Reference proteome</keyword>
<evidence type="ECO:0000313" key="11">
    <source>
        <dbReference type="EMBL" id="TFL02815.1"/>
    </source>
</evidence>
<comment type="subcellular location">
    <subcellularLocation>
        <location evidence="1">Cytoplasm</location>
        <location evidence="1">Cytoskeleton</location>
    </subcellularLocation>
</comment>
<feature type="compositionally biased region" description="Polar residues" evidence="8">
    <location>
        <begin position="755"/>
        <end position="781"/>
    </location>
</feature>
<feature type="domain" description="F-BAR" evidence="10">
    <location>
        <begin position="32"/>
        <end position="285"/>
    </location>
</feature>
<dbReference type="SUPFAM" id="SSF103657">
    <property type="entry name" value="BAR/IMD domain-like"/>
    <property type="match status" value="1"/>
</dbReference>
<evidence type="ECO:0000259" key="10">
    <source>
        <dbReference type="PROSITE" id="PS51741"/>
    </source>
</evidence>
<accession>A0A5C3QLB4</accession>
<name>A0A5C3QLB4_9AGAR</name>
<feature type="compositionally biased region" description="Polar residues" evidence="8">
    <location>
        <begin position="387"/>
        <end position="404"/>
    </location>
</feature>
<dbReference type="CDD" id="cd07651">
    <property type="entry name" value="F-BAR_PombeCdc15_like"/>
    <property type="match status" value="1"/>
</dbReference>
<dbReference type="SMART" id="SM00326">
    <property type="entry name" value="SH3"/>
    <property type="match status" value="1"/>
</dbReference>
<dbReference type="PANTHER" id="PTHR23065:SF7">
    <property type="entry name" value="NOSTRIN, ISOFORM H"/>
    <property type="match status" value="1"/>
</dbReference>
<dbReference type="FunFam" id="2.30.30.40:FF:000312">
    <property type="entry name" value="Related to Cell division control protein 15"/>
    <property type="match status" value="1"/>
</dbReference>
<dbReference type="GO" id="GO:0120104">
    <property type="term" value="C:mitotic actomyosin contractile ring, proximal layer"/>
    <property type="evidence" value="ECO:0007669"/>
    <property type="project" value="TreeGrafter"/>
</dbReference>